<proteinExistence type="predicted"/>
<evidence type="ECO:0000313" key="2">
    <source>
        <dbReference type="EMBL" id="MFC6381473.1"/>
    </source>
</evidence>
<comment type="caution">
    <text evidence="2">The sequence shown here is derived from an EMBL/GenBank/DDBJ whole genome shotgun (WGS) entry which is preliminary data.</text>
</comment>
<dbReference type="Pfam" id="PF13443">
    <property type="entry name" value="HTH_26"/>
    <property type="match status" value="1"/>
</dbReference>
<dbReference type="Proteomes" id="UP001596264">
    <property type="component" value="Unassembled WGS sequence"/>
</dbReference>
<protein>
    <submittedName>
        <fullName evidence="2">Helix-turn-helix domain-containing protein</fullName>
    </submittedName>
</protein>
<name>A0ABW1WA44_9GAMM</name>
<dbReference type="CDD" id="cd00093">
    <property type="entry name" value="HTH_XRE"/>
    <property type="match status" value="1"/>
</dbReference>
<evidence type="ECO:0000259" key="1">
    <source>
        <dbReference type="PROSITE" id="PS50943"/>
    </source>
</evidence>
<dbReference type="EMBL" id="JBHSTZ010000024">
    <property type="protein sequence ID" value="MFC6381473.1"/>
    <property type="molecule type" value="Genomic_DNA"/>
</dbReference>
<evidence type="ECO:0000313" key="3">
    <source>
        <dbReference type="Proteomes" id="UP001596264"/>
    </source>
</evidence>
<feature type="domain" description="HTH cro/C1-type" evidence="1">
    <location>
        <begin position="32"/>
        <end position="87"/>
    </location>
</feature>
<dbReference type="PROSITE" id="PS50943">
    <property type="entry name" value="HTH_CROC1"/>
    <property type="match status" value="1"/>
</dbReference>
<keyword evidence="3" id="KW-1185">Reference proteome</keyword>
<dbReference type="Gene3D" id="1.10.260.40">
    <property type="entry name" value="lambda repressor-like DNA-binding domains"/>
    <property type="match status" value="1"/>
</dbReference>
<organism evidence="2 3">
    <name type="scientific">Psychrobacter glacincola</name>
    <dbReference type="NCBI Taxonomy" id="56810"/>
    <lineage>
        <taxon>Bacteria</taxon>
        <taxon>Pseudomonadati</taxon>
        <taxon>Pseudomonadota</taxon>
        <taxon>Gammaproteobacteria</taxon>
        <taxon>Moraxellales</taxon>
        <taxon>Moraxellaceae</taxon>
        <taxon>Psychrobacter</taxon>
    </lineage>
</organism>
<accession>A0ABW1WA44</accession>
<dbReference type="InterPro" id="IPR001387">
    <property type="entry name" value="Cro/C1-type_HTH"/>
</dbReference>
<gene>
    <name evidence="2" type="ORF">ACFP58_08395</name>
</gene>
<dbReference type="SUPFAM" id="SSF47413">
    <property type="entry name" value="lambda repressor-like DNA-binding domains"/>
    <property type="match status" value="1"/>
</dbReference>
<sequence length="100" mass="11421">MNTLAAHIRYNPLTNQKLLIVNEETTMVKCHLSTIMGERRLKIADVARDTGINRGTITRMYHEEATRVDLDVIESLCTYLRINVGDLYEIINEKSSVSPE</sequence>
<reference evidence="3" key="1">
    <citation type="journal article" date="2019" name="Int. J. Syst. Evol. Microbiol.">
        <title>The Global Catalogue of Microorganisms (GCM) 10K type strain sequencing project: providing services to taxonomists for standard genome sequencing and annotation.</title>
        <authorList>
            <consortium name="The Broad Institute Genomics Platform"/>
            <consortium name="The Broad Institute Genome Sequencing Center for Infectious Disease"/>
            <person name="Wu L."/>
            <person name="Ma J."/>
        </authorList>
    </citation>
    <scope>NUCLEOTIDE SEQUENCE [LARGE SCALE GENOMIC DNA]</scope>
    <source>
        <strain evidence="3">CCM 2050</strain>
    </source>
</reference>
<dbReference type="InterPro" id="IPR010982">
    <property type="entry name" value="Lambda_DNA-bd_dom_sf"/>
</dbReference>
<dbReference type="RefSeq" id="WP_265089247.1">
    <property type="nucleotide sequence ID" value="NZ_CAJGZK010000033.1"/>
</dbReference>